<gene>
    <name evidence="1" type="ORF">BpHYR1_033480</name>
</gene>
<dbReference type="Proteomes" id="UP000276133">
    <property type="component" value="Unassembled WGS sequence"/>
</dbReference>
<keyword evidence="2" id="KW-1185">Reference proteome</keyword>
<evidence type="ECO:0000313" key="1">
    <source>
        <dbReference type="EMBL" id="RNA15563.1"/>
    </source>
</evidence>
<reference evidence="1 2" key="1">
    <citation type="journal article" date="2018" name="Sci. Rep.">
        <title>Genomic signatures of local adaptation to the degree of environmental predictability in rotifers.</title>
        <authorList>
            <person name="Franch-Gras L."/>
            <person name="Hahn C."/>
            <person name="Garcia-Roger E.M."/>
            <person name="Carmona M.J."/>
            <person name="Serra M."/>
            <person name="Gomez A."/>
        </authorList>
    </citation>
    <scope>NUCLEOTIDE SEQUENCE [LARGE SCALE GENOMIC DNA]</scope>
    <source>
        <strain evidence="1">HYR1</strain>
    </source>
</reference>
<accession>A0A3M7QWB1</accession>
<dbReference type="EMBL" id="REGN01004924">
    <property type="protein sequence ID" value="RNA15563.1"/>
    <property type="molecule type" value="Genomic_DNA"/>
</dbReference>
<dbReference type="AlphaFoldDB" id="A0A3M7QWB1"/>
<organism evidence="1 2">
    <name type="scientific">Brachionus plicatilis</name>
    <name type="common">Marine rotifer</name>
    <name type="synonym">Brachionus muelleri</name>
    <dbReference type="NCBI Taxonomy" id="10195"/>
    <lineage>
        <taxon>Eukaryota</taxon>
        <taxon>Metazoa</taxon>
        <taxon>Spiralia</taxon>
        <taxon>Gnathifera</taxon>
        <taxon>Rotifera</taxon>
        <taxon>Eurotatoria</taxon>
        <taxon>Monogononta</taxon>
        <taxon>Pseudotrocha</taxon>
        <taxon>Ploima</taxon>
        <taxon>Brachionidae</taxon>
        <taxon>Brachionus</taxon>
    </lineage>
</organism>
<comment type="caution">
    <text evidence="1">The sequence shown here is derived from an EMBL/GenBank/DDBJ whole genome shotgun (WGS) entry which is preliminary data.</text>
</comment>
<evidence type="ECO:0000313" key="2">
    <source>
        <dbReference type="Proteomes" id="UP000276133"/>
    </source>
</evidence>
<proteinExistence type="predicted"/>
<protein>
    <submittedName>
        <fullName evidence="1">Uncharacterized protein</fullName>
    </submittedName>
</protein>
<name>A0A3M7QWB1_BRAPC</name>
<sequence length="85" mass="10289">MKKIRNYNLIYEFNYLETIAMRIFSKIPIKIILLKLKSNENYEGPVFLQNNLLMQLNLFVCNFELQNKQIFLVQSFNHVFKKVKD</sequence>